<organism evidence="2 3">
    <name type="scientific">Cotesia congregata</name>
    <name type="common">Parasitoid wasp</name>
    <name type="synonym">Apanteles congregatus</name>
    <dbReference type="NCBI Taxonomy" id="51543"/>
    <lineage>
        <taxon>Eukaryota</taxon>
        <taxon>Metazoa</taxon>
        <taxon>Ecdysozoa</taxon>
        <taxon>Arthropoda</taxon>
        <taxon>Hexapoda</taxon>
        <taxon>Insecta</taxon>
        <taxon>Pterygota</taxon>
        <taxon>Neoptera</taxon>
        <taxon>Endopterygota</taxon>
        <taxon>Hymenoptera</taxon>
        <taxon>Apocrita</taxon>
        <taxon>Ichneumonoidea</taxon>
        <taxon>Braconidae</taxon>
        <taxon>Microgastrinae</taxon>
        <taxon>Cotesia</taxon>
    </lineage>
</organism>
<comment type="caution">
    <text evidence="2">The sequence shown here is derived from an EMBL/GenBank/DDBJ whole genome shotgun (WGS) entry which is preliminary data.</text>
</comment>
<sequence length="158" mass="18327">MKNFIFSIGLLSIYFATTANSLLTETSPFRRTLSENREWCLHLLSNQTNGVNITENSPNFRCYQTCLVKRKGYLQDGKILLDKYEKMVDIMIQRNKQLLMNATKACIEEAEKGETECDVGALFLACHRREIIKHYGRNYTRSFDGNHHQHLTQPMSTD</sequence>
<reference evidence="2" key="1">
    <citation type="submission" date="2021-04" db="EMBL/GenBank/DDBJ databases">
        <authorList>
            <person name="Chebbi M.A.C M."/>
        </authorList>
    </citation>
    <scope>NUCLEOTIDE SEQUENCE</scope>
</reference>
<dbReference type="CDD" id="cd23992">
    <property type="entry name" value="PBP_GOBP"/>
    <property type="match status" value="1"/>
</dbReference>
<dbReference type="SUPFAM" id="SSF47565">
    <property type="entry name" value="Insect pheromone/odorant-binding proteins"/>
    <property type="match status" value="1"/>
</dbReference>
<dbReference type="Pfam" id="PF01395">
    <property type="entry name" value="PBP_GOBP"/>
    <property type="match status" value="1"/>
</dbReference>
<dbReference type="Proteomes" id="UP000786811">
    <property type="component" value="Unassembled WGS sequence"/>
</dbReference>
<dbReference type="GO" id="GO:0005549">
    <property type="term" value="F:odorant binding"/>
    <property type="evidence" value="ECO:0007669"/>
    <property type="project" value="InterPro"/>
</dbReference>
<dbReference type="AlphaFoldDB" id="A0A8J2HCA9"/>
<gene>
    <name evidence="2" type="ORF">HICCMSTLAB_LOCUS4698</name>
</gene>
<dbReference type="InterPro" id="IPR006170">
    <property type="entry name" value="PBP/GOBP"/>
</dbReference>
<proteinExistence type="predicted"/>
<protein>
    <submittedName>
        <fullName evidence="2">Odorant binding protein 2.0425</fullName>
    </submittedName>
</protein>
<accession>A0A8J2HCA9</accession>
<evidence type="ECO:0000313" key="3">
    <source>
        <dbReference type="Proteomes" id="UP000786811"/>
    </source>
</evidence>
<name>A0A8J2HCA9_COTCN</name>
<evidence type="ECO:0000256" key="1">
    <source>
        <dbReference type="SAM" id="SignalP"/>
    </source>
</evidence>
<feature type="chain" id="PRO_5035217102" evidence="1">
    <location>
        <begin position="20"/>
        <end position="158"/>
    </location>
</feature>
<feature type="signal peptide" evidence="1">
    <location>
        <begin position="1"/>
        <end position="19"/>
    </location>
</feature>
<keyword evidence="3" id="KW-1185">Reference proteome</keyword>
<evidence type="ECO:0000313" key="2">
    <source>
        <dbReference type="EMBL" id="CAG5088060.1"/>
    </source>
</evidence>
<dbReference type="Gene3D" id="1.10.238.20">
    <property type="entry name" value="Pheromone/general odorant binding protein domain"/>
    <property type="match status" value="1"/>
</dbReference>
<dbReference type="InterPro" id="IPR036728">
    <property type="entry name" value="PBP_GOBP_sf"/>
</dbReference>
<keyword evidence="1" id="KW-0732">Signal</keyword>
<dbReference type="OrthoDB" id="7370359at2759"/>
<dbReference type="EMBL" id="CAJNRD030001119">
    <property type="protein sequence ID" value="CAG5088060.1"/>
    <property type="molecule type" value="Genomic_DNA"/>
</dbReference>